<dbReference type="Pfam" id="PF01029">
    <property type="entry name" value="NusB"/>
    <property type="match status" value="1"/>
</dbReference>
<dbReference type="InterPro" id="IPR054728">
    <property type="entry name" value="RsmB-like_ferredoxin"/>
</dbReference>
<dbReference type="InterPro" id="IPR001678">
    <property type="entry name" value="MeTrfase_RsmB-F_NOP2_dom"/>
</dbReference>
<dbReference type="EMBL" id="RBVX01000026">
    <property type="protein sequence ID" value="RSL31328.1"/>
    <property type="molecule type" value="Genomic_DNA"/>
</dbReference>
<evidence type="ECO:0000259" key="15">
    <source>
        <dbReference type="PROSITE" id="PS51686"/>
    </source>
</evidence>
<keyword evidence="10 14" id="KW-0694">RNA-binding</keyword>
<feature type="domain" description="SAM-dependent MTase RsmB/NOP-type" evidence="15">
    <location>
        <begin position="170"/>
        <end position="446"/>
    </location>
</feature>
<dbReference type="RefSeq" id="WP_125558990.1">
    <property type="nucleotide sequence ID" value="NZ_RBVX01000026.1"/>
</dbReference>
<evidence type="ECO:0000256" key="13">
    <source>
        <dbReference type="ARBA" id="ARBA00047283"/>
    </source>
</evidence>
<dbReference type="InterPro" id="IPR029063">
    <property type="entry name" value="SAM-dependent_MTases_sf"/>
</dbReference>
<dbReference type="GO" id="GO:0006355">
    <property type="term" value="P:regulation of DNA-templated transcription"/>
    <property type="evidence" value="ECO:0007669"/>
    <property type="project" value="InterPro"/>
</dbReference>
<dbReference type="AlphaFoldDB" id="A0A428MYT5"/>
<dbReference type="Proteomes" id="UP000275076">
    <property type="component" value="Unassembled WGS sequence"/>
</dbReference>
<organism evidence="16 17">
    <name type="scientific">Salibacterium salarium</name>
    <dbReference type="NCBI Taxonomy" id="284579"/>
    <lineage>
        <taxon>Bacteria</taxon>
        <taxon>Bacillati</taxon>
        <taxon>Bacillota</taxon>
        <taxon>Bacilli</taxon>
        <taxon>Bacillales</taxon>
        <taxon>Bacillaceae</taxon>
    </lineage>
</organism>
<comment type="catalytic activity">
    <reaction evidence="13">
        <text>cytidine(967) in 16S rRNA + S-adenosyl-L-methionine = 5-methylcytidine(967) in 16S rRNA + S-adenosyl-L-homocysteine + H(+)</text>
        <dbReference type="Rhea" id="RHEA:42748"/>
        <dbReference type="Rhea" id="RHEA-COMP:10219"/>
        <dbReference type="Rhea" id="RHEA-COMP:10220"/>
        <dbReference type="ChEBI" id="CHEBI:15378"/>
        <dbReference type="ChEBI" id="CHEBI:57856"/>
        <dbReference type="ChEBI" id="CHEBI:59789"/>
        <dbReference type="ChEBI" id="CHEBI:74483"/>
        <dbReference type="ChEBI" id="CHEBI:82748"/>
        <dbReference type="EC" id="2.1.1.176"/>
    </reaction>
</comment>
<evidence type="ECO:0000256" key="12">
    <source>
        <dbReference type="ARBA" id="ARBA00031088"/>
    </source>
</evidence>
<accession>A0A428MYT5</accession>
<dbReference type="Pfam" id="PF22458">
    <property type="entry name" value="RsmF-B_ferredox"/>
    <property type="match status" value="1"/>
</dbReference>
<evidence type="ECO:0000256" key="1">
    <source>
        <dbReference type="ARBA" id="ARBA00002724"/>
    </source>
</evidence>
<evidence type="ECO:0000256" key="2">
    <source>
        <dbReference type="ARBA" id="ARBA00004496"/>
    </source>
</evidence>
<dbReference type="SUPFAM" id="SSF48013">
    <property type="entry name" value="NusB-like"/>
    <property type="match status" value="1"/>
</dbReference>
<dbReference type="NCBIfam" id="TIGR00563">
    <property type="entry name" value="rsmB"/>
    <property type="match status" value="1"/>
</dbReference>
<dbReference type="FunFam" id="3.30.70.1170:FF:000003">
    <property type="entry name" value="16S rRNA (Cytosine(967)-C(5))-methyltransferase RsmB"/>
    <property type="match status" value="1"/>
</dbReference>
<dbReference type="NCBIfam" id="NF011494">
    <property type="entry name" value="PRK14902.1"/>
    <property type="match status" value="1"/>
</dbReference>
<dbReference type="PRINTS" id="PR02008">
    <property type="entry name" value="RCMTFAMILY"/>
</dbReference>
<reference evidence="16 17" key="1">
    <citation type="submission" date="2018-10" db="EMBL/GenBank/DDBJ databases">
        <title>Draft genome sequence of Bacillus salarius IM0101, isolated from a hypersaline soil in Inner Mongolia, China.</title>
        <authorList>
            <person name="Yamprayoonswat W."/>
            <person name="Boonvisut S."/>
            <person name="Jumpathong W."/>
            <person name="Sittihan S."/>
            <person name="Ruangsuj P."/>
            <person name="Wanthongcharoen S."/>
            <person name="Thongpramul N."/>
            <person name="Pimmason S."/>
            <person name="Yu B."/>
            <person name="Yasawong M."/>
        </authorList>
    </citation>
    <scope>NUCLEOTIDE SEQUENCE [LARGE SCALE GENOMIC DNA]</scope>
    <source>
        <strain evidence="16 17">IM0101</strain>
    </source>
</reference>
<feature type="binding site" evidence="14">
    <location>
        <begin position="259"/>
        <end position="265"/>
    </location>
    <ligand>
        <name>S-adenosyl-L-methionine</name>
        <dbReference type="ChEBI" id="CHEBI:59789"/>
    </ligand>
</feature>
<dbReference type="Gene3D" id="3.40.50.150">
    <property type="entry name" value="Vaccinia Virus protein VP39"/>
    <property type="match status" value="1"/>
</dbReference>
<keyword evidence="6" id="KW-0698">rRNA processing</keyword>
<evidence type="ECO:0000256" key="6">
    <source>
        <dbReference type="ARBA" id="ARBA00022552"/>
    </source>
</evidence>
<keyword evidence="7 14" id="KW-0489">Methyltransferase</keyword>
<protein>
    <recommendedName>
        <fullName evidence="4">16S rRNA (cytosine(967)-C(5))-methyltransferase</fullName>
        <ecNumber evidence="4">2.1.1.176</ecNumber>
    </recommendedName>
    <alternativeName>
        <fullName evidence="11">16S rRNA m5C967 methyltransferase</fullName>
    </alternativeName>
    <alternativeName>
        <fullName evidence="12">rRNA (cytosine-C(5)-)-methyltransferase RsmB</fullName>
    </alternativeName>
</protein>
<dbReference type="PROSITE" id="PS01153">
    <property type="entry name" value="NOL1_NOP2_SUN"/>
    <property type="match status" value="1"/>
</dbReference>
<keyword evidence="8 14" id="KW-0808">Transferase</keyword>
<evidence type="ECO:0000256" key="9">
    <source>
        <dbReference type="ARBA" id="ARBA00022691"/>
    </source>
</evidence>
<dbReference type="PANTHER" id="PTHR22807:SF53">
    <property type="entry name" value="RIBOSOMAL RNA SMALL SUBUNIT METHYLTRANSFERASE B-RELATED"/>
    <property type="match status" value="1"/>
</dbReference>
<comment type="function">
    <text evidence="1">Specifically methylates the cytosine at position 967 (m5C967) of 16S rRNA.</text>
</comment>
<dbReference type="CDD" id="cd02440">
    <property type="entry name" value="AdoMet_MTases"/>
    <property type="match status" value="1"/>
</dbReference>
<dbReference type="Gene3D" id="3.30.70.1170">
    <property type="entry name" value="Sun protein, domain 3"/>
    <property type="match status" value="1"/>
</dbReference>
<feature type="binding site" evidence="14">
    <location>
        <position position="329"/>
    </location>
    <ligand>
        <name>S-adenosyl-L-methionine</name>
        <dbReference type="ChEBI" id="CHEBI:59789"/>
    </ligand>
</feature>
<sequence length="447" mass="50293">MYKNVREEALRMLERIEKEGAYSHLLLNHVLNEGMISDKDESLLTELVYGTIKRKNTLDYYIDPFIKKGVDSLQSWVLQLLRMSVYQFVYLDRVPERAVIHEAVQIAKKKGHKGISGLVNGVLRSMQRNGLPSIDETLSFAERLALKASHPVWLIEDWIATYGEEKTEEMAYANLQPPVLSIRVNQTKTDKQNLKHRLEDEGCIVIDGYVAEDALLVTAGNVVDTDAYEEGMCMIQDESSMLTARFLHPMPGMNVLDACAAPGGKTTHAAELMDNKGTVKAFDLHQKKISLINEQVQRLGLSAIETKAVDARSLTAELEPQSFDRVLVDAPCSGLGVVRRKPELKWQKDKADLKRLPFIQTDILNEAATMVKPGGRLVYSTCTVRKEENEEILDAFLEKNPSFTRDKDAKMSLPEKVTDNLAEGELTIFPQDFDSDGFFMAALKRLS</sequence>
<feature type="binding site" evidence="14">
    <location>
        <position position="310"/>
    </location>
    <ligand>
        <name>S-adenosyl-L-methionine</name>
        <dbReference type="ChEBI" id="CHEBI:59789"/>
    </ligand>
</feature>
<evidence type="ECO:0000256" key="14">
    <source>
        <dbReference type="PROSITE-ProRule" id="PRU01023"/>
    </source>
</evidence>
<comment type="caution">
    <text evidence="16">The sequence shown here is derived from an EMBL/GenBank/DDBJ whole genome shotgun (WGS) entry which is preliminary data.</text>
</comment>
<dbReference type="InterPro" id="IPR018314">
    <property type="entry name" value="RsmB/NOL1/NOP2-like_CS"/>
</dbReference>
<evidence type="ECO:0000313" key="16">
    <source>
        <dbReference type="EMBL" id="RSL31328.1"/>
    </source>
</evidence>
<evidence type="ECO:0000256" key="3">
    <source>
        <dbReference type="ARBA" id="ARBA00007494"/>
    </source>
</evidence>
<dbReference type="Pfam" id="PF01189">
    <property type="entry name" value="Methyltr_RsmB-F"/>
    <property type="match status" value="1"/>
</dbReference>
<evidence type="ECO:0000313" key="17">
    <source>
        <dbReference type="Proteomes" id="UP000275076"/>
    </source>
</evidence>
<dbReference type="PANTHER" id="PTHR22807">
    <property type="entry name" value="NOP2 YEAST -RELATED NOL1/NOP2/FMU SUN DOMAIN-CONTAINING"/>
    <property type="match status" value="1"/>
</dbReference>
<keyword evidence="5" id="KW-0963">Cytoplasm</keyword>
<dbReference type="PROSITE" id="PS51686">
    <property type="entry name" value="SAM_MT_RSMB_NOP"/>
    <property type="match status" value="1"/>
</dbReference>
<dbReference type="OrthoDB" id="9810297at2"/>
<dbReference type="EC" id="2.1.1.176" evidence="4"/>
<evidence type="ECO:0000256" key="4">
    <source>
        <dbReference type="ARBA" id="ARBA00012140"/>
    </source>
</evidence>
<dbReference type="GO" id="GO:0008649">
    <property type="term" value="F:rRNA methyltransferase activity"/>
    <property type="evidence" value="ECO:0007669"/>
    <property type="project" value="InterPro"/>
</dbReference>
<dbReference type="InterPro" id="IPR006027">
    <property type="entry name" value="NusB_RsmB_TIM44"/>
</dbReference>
<feature type="binding site" evidence="14">
    <location>
        <position position="283"/>
    </location>
    <ligand>
        <name>S-adenosyl-L-methionine</name>
        <dbReference type="ChEBI" id="CHEBI:59789"/>
    </ligand>
</feature>
<gene>
    <name evidence="16" type="primary">rsmB</name>
    <name evidence="16" type="ORF">D7Z54_21555</name>
</gene>
<feature type="active site" description="Nucleophile" evidence="14">
    <location>
        <position position="382"/>
    </location>
</feature>
<keyword evidence="17" id="KW-1185">Reference proteome</keyword>
<proteinExistence type="inferred from homology"/>
<comment type="similarity">
    <text evidence="3 14">Belongs to the class I-like SAM-binding methyltransferase superfamily. RsmB/NOP family.</text>
</comment>
<dbReference type="InterPro" id="IPR049560">
    <property type="entry name" value="MeTrfase_RsmB-F_NOP2_cat"/>
</dbReference>
<evidence type="ECO:0000256" key="8">
    <source>
        <dbReference type="ARBA" id="ARBA00022679"/>
    </source>
</evidence>
<dbReference type="Gene3D" id="1.10.940.10">
    <property type="entry name" value="NusB-like"/>
    <property type="match status" value="1"/>
</dbReference>
<dbReference type="InterPro" id="IPR023267">
    <property type="entry name" value="RCMT"/>
</dbReference>
<dbReference type="GO" id="GO:0005737">
    <property type="term" value="C:cytoplasm"/>
    <property type="evidence" value="ECO:0007669"/>
    <property type="project" value="UniProtKB-SubCell"/>
</dbReference>
<dbReference type="InterPro" id="IPR004573">
    <property type="entry name" value="rRNA_ssu_MeTfrase_B"/>
</dbReference>
<keyword evidence="9 14" id="KW-0949">S-adenosyl-L-methionine</keyword>
<evidence type="ECO:0000256" key="5">
    <source>
        <dbReference type="ARBA" id="ARBA00022490"/>
    </source>
</evidence>
<dbReference type="SUPFAM" id="SSF53335">
    <property type="entry name" value="S-adenosyl-L-methionine-dependent methyltransferases"/>
    <property type="match status" value="1"/>
</dbReference>
<dbReference type="FunFam" id="1.10.940.10:FF:000006">
    <property type="entry name" value="16S rRNA (Cytosine(967)-C(5))-methyltransferase RsmB"/>
    <property type="match status" value="1"/>
</dbReference>
<name>A0A428MYT5_9BACI</name>
<dbReference type="GO" id="GO:0003723">
    <property type="term" value="F:RNA binding"/>
    <property type="evidence" value="ECO:0007669"/>
    <property type="project" value="UniProtKB-UniRule"/>
</dbReference>
<dbReference type="FunFam" id="3.40.50.150:FF:000022">
    <property type="entry name" value="Ribosomal RNA small subunit methyltransferase B"/>
    <property type="match status" value="1"/>
</dbReference>
<comment type="subcellular location">
    <subcellularLocation>
        <location evidence="2">Cytoplasm</location>
    </subcellularLocation>
</comment>
<evidence type="ECO:0000256" key="10">
    <source>
        <dbReference type="ARBA" id="ARBA00022884"/>
    </source>
</evidence>
<evidence type="ECO:0000256" key="11">
    <source>
        <dbReference type="ARBA" id="ARBA00030399"/>
    </source>
</evidence>
<evidence type="ECO:0000256" key="7">
    <source>
        <dbReference type="ARBA" id="ARBA00022603"/>
    </source>
</evidence>
<dbReference type="InterPro" id="IPR035926">
    <property type="entry name" value="NusB-like_sf"/>
</dbReference>